<dbReference type="RefSeq" id="WP_078768125.1">
    <property type="nucleotide sequence ID" value="NZ_FUWW01000005.1"/>
</dbReference>
<dbReference type="SUPFAM" id="SSF52091">
    <property type="entry name" value="SpoIIaa-like"/>
    <property type="match status" value="1"/>
</dbReference>
<proteinExistence type="inferred from homology"/>
<dbReference type="InterPro" id="IPR002645">
    <property type="entry name" value="STAS_dom"/>
</dbReference>
<dbReference type="PROSITE" id="PS50801">
    <property type="entry name" value="STAS"/>
    <property type="match status" value="1"/>
</dbReference>
<dbReference type="STRING" id="290054.SAMN02745114_00630"/>
<gene>
    <name evidence="4" type="ORF">SAMN02745114_00630</name>
</gene>
<dbReference type="GO" id="GO:0043856">
    <property type="term" value="F:anti-sigma factor antagonist activity"/>
    <property type="evidence" value="ECO:0007669"/>
    <property type="project" value="InterPro"/>
</dbReference>
<evidence type="ECO:0000259" key="3">
    <source>
        <dbReference type="PROSITE" id="PS50801"/>
    </source>
</evidence>
<keyword evidence="5" id="KW-1185">Reference proteome</keyword>
<dbReference type="AlphaFoldDB" id="A0A1T4KVR6"/>
<reference evidence="4 5" key="1">
    <citation type="submission" date="2017-02" db="EMBL/GenBank/DDBJ databases">
        <authorList>
            <person name="Peterson S.W."/>
        </authorList>
    </citation>
    <scope>NUCLEOTIDE SEQUENCE [LARGE SCALE GENOMIC DNA]</scope>
    <source>
        <strain evidence="4 5">ATCC 51222</strain>
    </source>
</reference>
<evidence type="ECO:0000256" key="1">
    <source>
        <dbReference type="ARBA" id="ARBA00009013"/>
    </source>
</evidence>
<dbReference type="PANTHER" id="PTHR33495">
    <property type="entry name" value="ANTI-SIGMA FACTOR ANTAGONIST TM_1081-RELATED-RELATED"/>
    <property type="match status" value="1"/>
</dbReference>
<dbReference type="NCBIfam" id="TIGR00377">
    <property type="entry name" value="ant_ant_sig"/>
    <property type="match status" value="1"/>
</dbReference>
<dbReference type="Proteomes" id="UP000190657">
    <property type="component" value="Unassembled WGS sequence"/>
</dbReference>
<evidence type="ECO:0000313" key="4">
    <source>
        <dbReference type="EMBL" id="SJZ46407.1"/>
    </source>
</evidence>
<dbReference type="CDD" id="cd07043">
    <property type="entry name" value="STAS_anti-anti-sigma_factors"/>
    <property type="match status" value="1"/>
</dbReference>
<organism evidence="4 5">
    <name type="scientific">Eubacterium coprostanoligenes</name>
    <dbReference type="NCBI Taxonomy" id="290054"/>
    <lineage>
        <taxon>Bacteria</taxon>
        <taxon>Bacillati</taxon>
        <taxon>Bacillota</taxon>
        <taxon>Clostridia</taxon>
        <taxon>Eubacteriales</taxon>
        <taxon>Eubacteriaceae</taxon>
        <taxon>Eubacterium</taxon>
    </lineage>
</organism>
<accession>A0A1T4KVR6</accession>
<dbReference type="Pfam" id="PF01740">
    <property type="entry name" value="STAS"/>
    <property type="match status" value="1"/>
</dbReference>
<dbReference type="OrthoDB" id="9796601at2"/>
<feature type="domain" description="STAS" evidence="3">
    <location>
        <begin position="1"/>
        <end position="103"/>
    </location>
</feature>
<evidence type="ECO:0000256" key="2">
    <source>
        <dbReference type="RuleBase" id="RU003749"/>
    </source>
</evidence>
<protein>
    <recommendedName>
        <fullName evidence="2">Anti-sigma factor antagonist</fullName>
    </recommendedName>
</protein>
<dbReference type="Gene3D" id="3.30.750.24">
    <property type="entry name" value="STAS domain"/>
    <property type="match status" value="1"/>
</dbReference>
<dbReference type="InterPro" id="IPR036513">
    <property type="entry name" value="STAS_dom_sf"/>
</dbReference>
<comment type="similarity">
    <text evidence="1 2">Belongs to the anti-sigma-factor antagonist family.</text>
</comment>
<evidence type="ECO:0000313" key="5">
    <source>
        <dbReference type="Proteomes" id="UP000190657"/>
    </source>
</evidence>
<name>A0A1T4KVR6_9FIRM</name>
<dbReference type="EMBL" id="FUWW01000005">
    <property type="protein sequence ID" value="SJZ46407.1"/>
    <property type="molecule type" value="Genomic_DNA"/>
</dbReference>
<dbReference type="InterPro" id="IPR003658">
    <property type="entry name" value="Anti-sigma_ant"/>
</dbReference>
<sequence length="103" mass="11571">MNVTIESSGNLVIAYLYGEIDHHTAVDIRDKIDNALSFIKPHHLILDFKNVTFMDSSGIGLVMGRYRLLMNFHASLEIRNVTKQTKKLMELAGLGSIAIIKEI</sequence>
<dbReference type="PANTHER" id="PTHR33495:SF2">
    <property type="entry name" value="ANTI-SIGMA FACTOR ANTAGONIST TM_1081-RELATED"/>
    <property type="match status" value="1"/>
</dbReference>